<evidence type="ECO:0000256" key="3">
    <source>
        <dbReference type="ARBA" id="ARBA00022475"/>
    </source>
</evidence>
<sequence>MTNIILLLLILLGLVFAIYDQVFMHKLKGTTLLEIRLKKQKTIDTWLLIGLIVLSISYGVQNQIQPFTLYLLATCIILSVYLAFFRSPRLLLKQHGFFFANVFFNYDKIYQVNIAEGKADEKILVIDLHSGRRLLAYVENAEDLQPVVDFFGGYKKESEQK</sequence>
<reference evidence="8 9" key="1">
    <citation type="submission" date="2018-06" db="EMBL/GenBank/DDBJ databases">
        <authorList>
            <consortium name="Pathogen Informatics"/>
            <person name="Doyle S."/>
        </authorList>
    </citation>
    <scope>NUCLEOTIDE SEQUENCE [LARGE SCALE GENOMIC DNA]</scope>
    <source>
        <strain evidence="8 9">NCTC10638</strain>
    </source>
</reference>
<comment type="subcellular location">
    <subcellularLocation>
        <location evidence="1 7">Cell membrane</location>
        <topology evidence="1 7">Multi-pass membrane protein</topology>
    </subcellularLocation>
</comment>
<feature type="transmembrane region" description="Helical" evidence="7">
    <location>
        <begin position="43"/>
        <end position="61"/>
    </location>
</feature>
<evidence type="ECO:0000256" key="1">
    <source>
        <dbReference type="ARBA" id="ARBA00004651"/>
    </source>
</evidence>
<dbReference type="RefSeq" id="WP_021279309.1">
    <property type="nucleotide sequence ID" value="NZ_CP097340.1"/>
</dbReference>
<dbReference type="Pfam" id="PF06173">
    <property type="entry name" value="DUF986"/>
    <property type="match status" value="1"/>
</dbReference>
<name>A0A378MSD2_MANHA</name>
<keyword evidence="6 7" id="KW-0472">Membrane</keyword>
<evidence type="ECO:0000313" key="8">
    <source>
        <dbReference type="EMBL" id="STY59131.1"/>
    </source>
</evidence>
<feature type="transmembrane region" description="Helical" evidence="7">
    <location>
        <begin position="67"/>
        <end position="85"/>
    </location>
</feature>
<dbReference type="AlphaFoldDB" id="A0A378MSD2"/>
<evidence type="ECO:0000256" key="6">
    <source>
        <dbReference type="ARBA" id="ARBA00023136"/>
    </source>
</evidence>
<dbReference type="HAMAP" id="MF_01071">
    <property type="entry name" value="UPF0266"/>
    <property type="match status" value="1"/>
</dbReference>
<evidence type="ECO:0000256" key="7">
    <source>
        <dbReference type="HAMAP-Rule" id="MF_01071"/>
    </source>
</evidence>
<accession>A0A378MSD2</accession>
<keyword evidence="5 7" id="KW-1133">Transmembrane helix</keyword>
<dbReference type="InterPro" id="IPR009328">
    <property type="entry name" value="DUF986"/>
</dbReference>
<proteinExistence type="inferred from homology"/>
<dbReference type="STRING" id="75985.WC39_02080"/>
<protein>
    <recommendedName>
        <fullName evidence="7">UPF0266 membrane protein NCTC10638_00279</fullName>
    </recommendedName>
</protein>
<gene>
    <name evidence="8" type="primary">yobD</name>
    <name evidence="8" type="ORF">NCTC10638_00279</name>
</gene>
<dbReference type="EMBL" id="UGPN01000002">
    <property type="protein sequence ID" value="STY59131.1"/>
    <property type="molecule type" value="Genomic_DNA"/>
</dbReference>
<feature type="transmembrane region" description="Helical" evidence="7">
    <location>
        <begin position="6"/>
        <end position="23"/>
    </location>
</feature>
<keyword evidence="3 7" id="KW-1003">Cell membrane</keyword>
<dbReference type="GO" id="GO:0005886">
    <property type="term" value="C:plasma membrane"/>
    <property type="evidence" value="ECO:0007669"/>
    <property type="project" value="UniProtKB-SubCell"/>
</dbReference>
<keyword evidence="4 7" id="KW-0812">Transmembrane</keyword>
<comment type="similarity">
    <text evidence="2 7">Belongs to the UPF0266 family.</text>
</comment>
<evidence type="ECO:0000256" key="4">
    <source>
        <dbReference type="ARBA" id="ARBA00022692"/>
    </source>
</evidence>
<evidence type="ECO:0000313" key="9">
    <source>
        <dbReference type="Proteomes" id="UP000254802"/>
    </source>
</evidence>
<evidence type="ECO:0000256" key="5">
    <source>
        <dbReference type="ARBA" id="ARBA00022989"/>
    </source>
</evidence>
<dbReference type="NCBIfam" id="NF002791">
    <property type="entry name" value="PRK02913.1"/>
    <property type="match status" value="1"/>
</dbReference>
<dbReference type="Proteomes" id="UP000254802">
    <property type="component" value="Unassembled WGS sequence"/>
</dbReference>
<organism evidence="8 9">
    <name type="scientific">Mannheimia haemolytica</name>
    <name type="common">Pasteurella haemolytica</name>
    <dbReference type="NCBI Taxonomy" id="75985"/>
    <lineage>
        <taxon>Bacteria</taxon>
        <taxon>Pseudomonadati</taxon>
        <taxon>Pseudomonadota</taxon>
        <taxon>Gammaproteobacteria</taxon>
        <taxon>Pasteurellales</taxon>
        <taxon>Pasteurellaceae</taxon>
        <taxon>Mannheimia</taxon>
    </lineage>
</organism>
<evidence type="ECO:0000256" key="2">
    <source>
        <dbReference type="ARBA" id="ARBA00009962"/>
    </source>
</evidence>